<dbReference type="EMBL" id="JASCZI010241820">
    <property type="protein sequence ID" value="MED6207342.1"/>
    <property type="molecule type" value="Genomic_DNA"/>
</dbReference>
<evidence type="ECO:0000313" key="3">
    <source>
        <dbReference type="Proteomes" id="UP001341840"/>
    </source>
</evidence>
<evidence type="ECO:0000313" key="2">
    <source>
        <dbReference type="EMBL" id="MED6207342.1"/>
    </source>
</evidence>
<keyword evidence="1" id="KW-0175">Coiled coil</keyword>
<organism evidence="2 3">
    <name type="scientific">Stylosanthes scabra</name>
    <dbReference type="NCBI Taxonomy" id="79078"/>
    <lineage>
        <taxon>Eukaryota</taxon>
        <taxon>Viridiplantae</taxon>
        <taxon>Streptophyta</taxon>
        <taxon>Embryophyta</taxon>
        <taxon>Tracheophyta</taxon>
        <taxon>Spermatophyta</taxon>
        <taxon>Magnoliopsida</taxon>
        <taxon>eudicotyledons</taxon>
        <taxon>Gunneridae</taxon>
        <taxon>Pentapetalae</taxon>
        <taxon>rosids</taxon>
        <taxon>fabids</taxon>
        <taxon>Fabales</taxon>
        <taxon>Fabaceae</taxon>
        <taxon>Papilionoideae</taxon>
        <taxon>50 kb inversion clade</taxon>
        <taxon>dalbergioids sensu lato</taxon>
        <taxon>Dalbergieae</taxon>
        <taxon>Pterocarpus clade</taxon>
        <taxon>Stylosanthes</taxon>
    </lineage>
</organism>
<comment type="caution">
    <text evidence="2">The sequence shown here is derived from an EMBL/GenBank/DDBJ whole genome shotgun (WGS) entry which is preliminary data.</text>
</comment>
<sequence length="78" mass="9280">MKTYLSLHIDAKQEKEEVGEIEEDVVMRVPSPIISLQENYKTRREQDEEELSVLQMKMDRIKEENKALKKVVEQTMKD</sequence>
<proteinExistence type="predicted"/>
<feature type="coiled-coil region" evidence="1">
    <location>
        <begin position="37"/>
        <end position="78"/>
    </location>
</feature>
<accession>A0ABU6YA71</accession>
<dbReference type="Proteomes" id="UP001341840">
    <property type="component" value="Unassembled WGS sequence"/>
</dbReference>
<reference evidence="2 3" key="1">
    <citation type="journal article" date="2023" name="Plants (Basel)">
        <title>Bridging the Gap: Combining Genomics and Transcriptomics Approaches to Understand Stylosanthes scabra, an Orphan Legume from the Brazilian Caatinga.</title>
        <authorList>
            <person name="Ferreira-Neto J.R.C."/>
            <person name="da Silva M.D."/>
            <person name="Binneck E."/>
            <person name="de Melo N.F."/>
            <person name="da Silva R.H."/>
            <person name="de Melo A.L.T.M."/>
            <person name="Pandolfi V."/>
            <person name="Bustamante F.O."/>
            <person name="Brasileiro-Vidal A.C."/>
            <person name="Benko-Iseppon A.M."/>
        </authorList>
    </citation>
    <scope>NUCLEOTIDE SEQUENCE [LARGE SCALE GENOMIC DNA]</scope>
    <source>
        <tissue evidence="2">Leaves</tissue>
    </source>
</reference>
<protein>
    <submittedName>
        <fullName evidence="2">Uncharacterized protein</fullName>
    </submittedName>
</protein>
<name>A0ABU6YA71_9FABA</name>
<keyword evidence="3" id="KW-1185">Reference proteome</keyword>
<gene>
    <name evidence="2" type="ORF">PIB30_034956</name>
</gene>
<evidence type="ECO:0000256" key="1">
    <source>
        <dbReference type="SAM" id="Coils"/>
    </source>
</evidence>